<dbReference type="RefSeq" id="WP_165642836.1">
    <property type="nucleotide sequence ID" value="NZ_JAAITT010000040.1"/>
</dbReference>
<evidence type="ECO:0000256" key="4">
    <source>
        <dbReference type="ARBA" id="ARBA00022475"/>
    </source>
</evidence>
<evidence type="ECO:0000256" key="6">
    <source>
        <dbReference type="ARBA" id="ARBA00022989"/>
    </source>
</evidence>
<dbReference type="PANTHER" id="PTHR30330">
    <property type="entry name" value="AGSS FAMILY TRANSPORTER, SODIUM-ALANINE"/>
    <property type="match status" value="1"/>
</dbReference>
<dbReference type="GO" id="GO:0005283">
    <property type="term" value="F:amino acid:sodium symporter activity"/>
    <property type="evidence" value="ECO:0007669"/>
    <property type="project" value="InterPro"/>
</dbReference>
<keyword evidence="5 8" id="KW-0812">Transmembrane</keyword>
<proteinExistence type="inferred from homology"/>
<dbReference type="AlphaFoldDB" id="A0AAW5BTH5"/>
<keyword evidence="7 8" id="KW-0472">Membrane</keyword>
<feature type="transmembrane region" description="Helical" evidence="8">
    <location>
        <begin position="192"/>
        <end position="214"/>
    </location>
</feature>
<feature type="transmembrane region" description="Helical" evidence="8">
    <location>
        <begin position="409"/>
        <end position="429"/>
    </location>
</feature>
<reference evidence="10 11" key="1">
    <citation type="journal article" date="2020" name="Cell Host Microbe">
        <title>Functional and Genomic Variation between Human-Derived Isolates of Lachnospiraceae Reveals Inter- and Intra-Species Diversity.</title>
        <authorList>
            <person name="Sorbara M.T."/>
            <person name="Littmann E.R."/>
            <person name="Fontana E."/>
            <person name="Moody T.U."/>
            <person name="Kohout C.E."/>
            <person name="Gjonbalaj M."/>
            <person name="Eaton V."/>
            <person name="Seok R."/>
            <person name="Leiner I.M."/>
            <person name="Pamer E.G."/>
        </authorList>
    </citation>
    <scope>NUCLEOTIDE SEQUENCE [LARGE SCALE GENOMIC DNA]</scope>
    <source>
        <strain evidence="10 11">MSK.1.17</strain>
    </source>
</reference>
<keyword evidence="6 8" id="KW-1133">Transmembrane helix</keyword>
<accession>A0AAW5BTH5</accession>
<dbReference type="PANTHER" id="PTHR30330:SF3">
    <property type="entry name" value="TRANSCRIPTIONAL REGULATOR, LRP FAMILY"/>
    <property type="match status" value="1"/>
</dbReference>
<feature type="transmembrane region" description="Helical" evidence="8">
    <location>
        <begin position="226"/>
        <end position="244"/>
    </location>
</feature>
<comment type="subcellular location">
    <subcellularLocation>
        <location evidence="1 8">Cell membrane</location>
        <topology evidence="1 8">Multi-pass membrane protein</topology>
    </subcellularLocation>
</comment>
<dbReference type="Proteomes" id="UP001299608">
    <property type="component" value="Unassembled WGS sequence"/>
</dbReference>
<gene>
    <name evidence="10" type="ORF">G5B36_22280</name>
    <name evidence="9" type="ORF">L0N08_11900</name>
</gene>
<evidence type="ECO:0000256" key="7">
    <source>
        <dbReference type="ARBA" id="ARBA00023136"/>
    </source>
</evidence>
<sequence>MELLSTIVETINNYLWGIPMIALLFGTHLFLTIRTGFIQRKTWTGIRLSVTKDPDSSGDISQFAALTTALASTIGTGNIIGVGTAIALGGPGAVLWCWLTGVFGIATKYGESLIAVKYRVRTKDGTMLGGAMYALERGLNMKWLGIVFAVLGTLTSFGIGCGVQVNAISSIVNSNVKPLIMSGSLKDLLDTYPWIISLLVGLITSGVTCLVIFGGVKSIARVCEKLVPFMAFFYVVGCIFILFLNRAFLGETLSVIFRSAFTQMRSIAGGLVGSGIMMSARYGIARGLFSNESGMGSAPIVAAAAQTRNPVRQALVSATGTFWDTVVVCLMTGLVLVSSIIGHDSISVTNLSGGELTNAAFSLIPYIGQPILIVGIITFAYSTILGWSYYGERCLEYLMGKKGLVPYRLAWALVLVAAPVIQLELVWSIADTLNALMAIPNLIAVLLLSGVIVKDTKYYLAHLDEKDETPIPLVDDK</sequence>
<dbReference type="Proteomes" id="UP000669239">
    <property type="component" value="Unassembled WGS sequence"/>
</dbReference>
<evidence type="ECO:0000256" key="5">
    <source>
        <dbReference type="ARBA" id="ARBA00022692"/>
    </source>
</evidence>
<feature type="transmembrane region" description="Helical" evidence="8">
    <location>
        <begin position="435"/>
        <end position="453"/>
    </location>
</feature>
<organism evidence="9 12">
    <name type="scientific">Enterocloster aldenensis</name>
    <dbReference type="NCBI Taxonomy" id="358742"/>
    <lineage>
        <taxon>Bacteria</taxon>
        <taxon>Bacillati</taxon>
        <taxon>Bacillota</taxon>
        <taxon>Clostridia</taxon>
        <taxon>Lachnospirales</taxon>
        <taxon>Lachnospiraceae</taxon>
        <taxon>Enterocloster</taxon>
    </lineage>
</organism>
<evidence type="ECO:0000256" key="2">
    <source>
        <dbReference type="ARBA" id="ARBA00009261"/>
    </source>
</evidence>
<keyword evidence="11" id="KW-1185">Reference proteome</keyword>
<comment type="similarity">
    <text evidence="2 8">Belongs to the alanine or glycine:cation symporter (AGCS) (TC 2.A.25) family.</text>
</comment>
<keyword evidence="3 8" id="KW-0813">Transport</keyword>
<dbReference type="EMBL" id="JAKNGE010000013">
    <property type="protein sequence ID" value="MCG4746119.1"/>
    <property type="molecule type" value="Genomic_DNA"/>
</dbReference>
<evidence type="ECO:0000313" key="12">
    <source>
        <dbReference type="Proteomes" id="UP001299608"/>
    </source>
</evidence>
<keyword evidence="4 8" id="KW-1003">Cell membrane</keyword>
<reference evidence="9" key="3">
    <citation type="submission" date="2022-01" db="EMBL/GenBank/DDBJ databases">
        <title>Collection of gut derived symbiotic bacterial strains cultured from healthy donors.</title>
        <authorList>
            <person name="Lin H."/>
            <person name="Kohout C."/>
            <person name="Waligurski E."/>
            <person name="Pamer E.G."/>
        </authorList>
    </citation>
    <scope>NUCLEOTIDE SEQUENCE</scope>
    <source>
        <strain evidence="9">DFI.6.55</strain>
    </source>
</reference>
<protein>
    <submittedName>
        <fullName evidence="9">Alanine:cation symporter family protein</fullName>
    </submittedName>
</protein>
<dbReference type="Pfam" id="PF01235">
    <property type="entry name" value="Na_Ala_symp"/>
    <property type="match status" value="1"/>
</dbReference>
<feature type="transmembrane region" description="Helical" evidence="8">
    <location>
        <begin position="264"/>
        <end position="284"/>
    </location>
</feature>
<evidence type="ECO:0000256" key="1">
    <source>
        <dbReference type="ARBA" id="ARBA00004651"/>
    </source>
</evidence>
<dbReference type="NCBIfam" id="TIGR00835">
    <property type="entry name" value="agcS"/>
    <property type="match status" value="1"/>
</dbReference>
<reference evidence="10" key="2">
    <citation type="submission" date="2020-02" db="EMBL/GenBank/DDBJ databases">
        <authorList>
            <person name="Littmann E."/>
            <person name="Sorbara M."/>
        </authorList>
    </citation>
    <scope>NUCLEOTIDE SEQUENCE</scope>
    <source>
        <strain evidence="10">MSK.1.17</strain>
    </source>
</reference>
<name>A0AAW5BTH5_9FIRM</name>
<evidence type="ECO:0000313" key="11">
    <source>
        <dbReference type="Proteomes" id="UP000669239"/>
    </source>
</evidence>
<dbReference type="InterPro" id="IPR001463">
    <property type="entry name" value="Na/Ala_symport"/>
</dbReference>
<evidence type="ECO:0000313" key="9">
    <source>
        <dbReference type="EMBL" id="MCG4746119.1"/>
    </source>
</evidence>
<feature type="transmembrane region" description="Helical" evidence="8">
    <location>
        <begin position="14"/>
        <end position="33"/>
    </location>
</feature>
<dbReference type="PRINTS" id="PR00175">
    <property type="entry name" value="NAALASMPORT"/>
</dbReference>
<comment type="caution">
    <text evidence="9">The sequence shown here is derived from an EMBL/GenBank/DDBJ whole genome shotgun (WGS) entry which is preliminary data.</text>
</comment>
<evidence type="ECO:0000256" key="8">
    <source>
        <dbReference type="RuleBase" id="RU363064"/>
    </source>
</evidence>
<dbReference type="EMBL" id="JAAITT010000040">
    <property type="protein sequence ID" value="NSJ51415.1"/>
    <property type="molecule type" value="Genomic_DNA"/>
</dbReference>
<evidence type="ECO:0000313" key="10">
    <source>
        <dbReference type="EMBL" id="NSJ51415.1"/>
    </source>
</evidence>
<keyword evidence="8" id="KW-0769">Symport</keyword>
<feature type="transmembrane region" description="Helical" evidence="8">
    <location>
        <begin position="143"/>
        <end position="172"/>
    </location>
</feature>
<evidence type="ECO:0000256" key="3">
    <source>
        <dbReference type="ARBA" id="ARBA00022448"/>
    </source>
</evidence>
<dbReference type="GO" id="GO:0005886">
    <property type="term" value="C:plasma membrane"/>
    <property type="evidence" value="ECO:0007669"/>
    <property type="project" value="UniProtKB-SubCell"/>
</dbReference>
<dbReference type="Gene3D" id="1.20.1740.10">
    <property type="entry name" value="Amino acid/polyamine transporter I"/>
    <property type="match status" value="1"/>
</dbReference>
<feature type="transmembrane region" description="Helical" evidence="8">
    <location>
        <begin position="363"/>
        <end position="388"/>
    </location>
</feature>
<feature type="transmembrane region" description="Helical" evidence="8">
    <location>
        <begin position="322"/>
        <end position="343"/>
    </location>
</feature>